<evidence type="ECO:0000256" key="1">
    <source>
        <dbReference type="SAM" id="MobiDB-lite"/>
    </source>
</evidence>
<dbReference type="Gene3D" id="3.40.50.410">
    <property type="entry name" value="von Willebrand factor, type A domain"/>
    <property type="match status" value="1"/>
</dbReference>
<evidence type="ECO:0000259" key="2">
    <source>
        <dbReference type="PROSITE" id="PS50234"/>
    </source>
</evidence>
<dbReference type="RefSeq" id="WP_305932300.1">
    <property type="nucleotide sequence ID" value="NZ_JAVAIM010000001.1"/>
</dbReference>
<gene>
    <name evidence="3" type="ORF">Q9K02_07315</name>
</gene>
<feature type="region of interest" description="Disordered" evidence="1">
    <location>
        <begin position="296"/>
        <end position="327"/>
    </location>
</feature>
<dbReference type="SUPFAM" id="SSF53300">
    <property type="entry name" value="vWA-like"/>
    <property type="match status" value="1"/>
</dbReference>
<dbReference type="InterPro" id="IPR041628">
    <property type="entry name" value="ChlI/MoxR_AAA_lid"/>
</dbReference>
<dbReference type="PANTHER" id="PTHR43473">
    <property type="entry name" value="MAGNESIUM-CHELATASE SUBUNIT CHLD, CHLOROPLASTIC"/>
    <property type="match status" value="1"/>
</dbReference>
<dbReference type="PANTHER" id="PTHR43473:SF2">
    <property type="entry name" value="MAGNESIUM-CHELATASE SUBUNIT CHLD, CHLOROPLASTIC"/>
    <property type="match status" value="1"/>
</dbReference>
<comment type="caution">
    <text evidence="3">The sequence shown here is derived from an EMBL/GenBank/DDBJ whole genome shotgun (WGS) entry which is preliminary data.</text>
</comment>
<dbReference type="SMART" id="SM00327">
    <property type="entry name" value="VWA"/>
    <property type="match status" value="1"/>
</dbReference>
<dbReference type="NCBIfam" id="NF009943">
    <property type="entry name" value="PRK13406.1"/>
    <property type="match status" value="1"/>
</dbReference>
<feature type="domain" description="VWFA" evidence="2">
    <location>
        <begin position="378"/>
        <end position="557"/>
    </location>
</feature>
<proteinExistence type="predicted"/>
<dbReference type="InterPro" id="IPR002035">
    <property type="entry name" value="VWF_A"/>
</dbReference>
<keyword evidence="4" id="KW-1185">Reference proteome</keyword>
<feature type="region of interest" description="Disordered" evidence="1">
    <location>
        <begin position="239"/>
        <end position="273"/>
    </location>
</feature>
<accession>A0ABT9HP63</accession>
<dbReference type="Pfam" id="PF13519">
    <property type="entry name" value="VWA_2"/>
    <property type="match status" value="1"/>
</dbReference>
<dbReference type="GO" id="GO:0016851">
    <property type="term" value="F:magnesium chelatase activity"/>
    <property type="evidence" value="ECO:0007669"/>
    <property type="project" value="UniProtKB-EC"/>
</dbReference>
<dbReference type="EC" id="6.6.1.1" evidence="3"/>
<dbReference type="Gene3D" id="1.10.8.80">
    <property type="entry name" value="Magnesium chelatase subunit I, C-Terminal domain"/>
    <property type="match status" value="1"/>
</dbReference>
<dbReference type="Gene3D" id="3.40.50.300">
    <property type="entry name" value="P-loop containing nucleotide triphosphate hydrolases"/>
    <property type="match status" value="1"/>
</dbReference>
<dbReference type="Proteomes" id="UP001240639">
    <property type="component" value="Unassembled WGS sequence"/>
</dbReference>
<dbReference type="InterPro" id="IPR027417">
    <property type="entry name" value="P-loop_NTPase"/>
</dbReference>
<dbReference type="EMBL" id="JAVAIM010000001">
    <property type="protein sequence ID" value="MDP4574945.1"/>
    <property type="molecule type" value="Genomic_DNA"/>
</dbReference>
<dbReference type="PROSITE" id="PS50234">
    <property type="entry name" value="VWFA"/>
    <property type="match status" value="1"/>
</dbReference>
<organism evidence="3 4">
    <name type="scientific">Qipengyuania profundimaris</name>
    <dbReference type="NCBI Taxonomy" id="3067652"/>
    <lineage>
        <taxon>Bacteria</taxon>
        <taxon>Pseudomonadati</taxon>
        <taxon>Pseudomonadota</taxon>
        <taxon>Alphaproteobacteria</taxon>
        <taxon>Sphingomonadales</taxon>
        <taxon>Erythrobacteraceae</taxon>
        <taxon>Qipengyuania</taxon>
    </lineage>
</organism>
<dbReference type="SUPFAM" id="SSF52540">
    <property type="entry name" value="P-loop containing nucleoside triphosphate hydrolases"/>
    <property type="match status" value="1"/>
</dbReference>
<protein>
    <submittedName>
        <fullName evidence="3">Magnesium chelatase subunit D</fullName>
        <ecNumber evidence="3">6.6.1.1</ecNumber>
    </submittedName>
</protein>
<evidence type="ECO:0000313" key="3">
    <source>
        <dbReference type="EMBL" id="MDP4574945.1"/>
    </source>
</evidence>
<reference evidence="3 4" key="1">
    <citation type="submission" date="2023-08" db="EMBL/GenBank/DDBJ databases">
        <title>genomic of G39.</title>
        <authorList>
            <person name="Wang Y."/>
        </authorList>
    </citation>
    <scope>NUCLEOTIDE SEQUENCE [LARGE SCALE GENOMIC DNA]</scope>
    <source>
        <strain evidence="3 4">G39</strain>
    </source>
</reference>
<feature type="compositionally biased region" description="Acidic residues" evidence="1">
    <location>
        <begin position="244"/>
        <end position="253"/>
    </location>
</feature>
<sequence>MIEAAAPVGPLDEPLLTLRLFLASPRTLGGLCLRGGGPARDIVLGRLRERVPNLRRLPPHIDDERLLGGLDMAASLAAGRRIDQRGLLDEASGGVIVAPMAERMSDHVAGRLAQAMERSVGAPGFGLVLLDDGIADNDRPPASLTERVAFLCDLSQVDTLDCAPDAEPLSAVSREVEPLDAEQAASIAATAAAFGITSIRPLLFAAEAARAHAALSGRARVDVEDLKVAMRLVLAPRAVHLPTTEEETEDTEPPQDQPPPSERDGSDSGSRPCDDVLLDAVAAAIPADLLAQLASGKARRNAQGQGGGKRRQSALRGKPLGARPGVPRGGARLALLDTLRAAVPWQPLRRGSDDDDRPLIVHKEDLRVRRFEERAAKLTIFCVDASGSAAAARLAEAKGAVELMLAQAYATRSEVALVAFRGTSAELILPPTRSLTRARRALAELPGGGGTPLALGLQAAREVAEAAENRGRTPHLVILTDGRGNIASDGSASRSRSAADAEAAAKAIAARGIEALVVDISARTGRDAPQLAQAMHARFLALPMADAHKLHAAVSAAKPKAA</sequence>
<keyword evidence="3" id="KW-0436">Ligase</keyword>
<name>A0ABT9HP63_9SPHN</name>
<dbReference type="Pfam" id="PF17863">
    <property type="entry name" value="AAA_lid_2"/>
    <property type="match status" value="1"/>
</dbReference>
<dbReference type="InterPro" id="IPR036465">
    <property type="entry name" value="vWFA_dom_sf"/>
</dbReference>
<evidence type="ECO:0000313" key="4">
    <source>
        <dbReference type="Proteomes" id="UP001240639"/>
    </source>
</evidence>